<sequence length="334" mass="38690">MVLNRFTYLNPKTRGLLKDKKAKADVARPRQLPMQGGSQLLKWTGIQNKNLAKAWVYVSEDRIKSNNQQLDVFWESILDAFHEFCQEDGERVERTVSSLKNYWSDMNRGCKVYGTCLKSVMQGPISGMQQKNLDNTAKTMYEARGKGNWSYKDVYEVLSAHQCWKILQDQHPDTLAHNVRMKQISNSSPGTSTPATPDTPVSSNNDSPVLVTDEETERSSGVKSAKQNERNERRQNRLIERQNALISRLNRMDKKKEEYIAERDKKKEERDSRIMELRERKTKVVVNLEAQFQAQNDQKVMAMDMSTLNDTQMIYWEAQRNAVMARLFQANNNI</sequence>
<evidence type="ECO:0000259" key="2">
    <source>
        <dbReference type="Pfam" id="PF14303"/>
    </source>
</evidence>
<evidence type="ECO:0000256" key="1">
    <source>
        <dbReference type="SAM" id="MobiDB-lite"/>
    </source>
</evidence>
<dbReference type="PANTHER" id="PTHR45023">
    <property type="match status" value="1"/>
</dbReference>
<reference evidence="3 4" key="1">
    <citation type="journal article" date="2020" name="IScience">
        <title>Genome Sequencing of the Endangered Kingdonia uniflora (Circaeasteraceae, Ranunculales) Reveals Potential Mechanisms of Evolutionary Specialization.</title>
        <authorList>
            <person name="Sun Y."/>
            <person name="Deng T."/>
            <person name="Zhang A."/>
            <person name="Moore M.J."/>
            <person name="Landis J.B."/>
            <person name="Lin N."/>
            <person name="Zhang H."/>
            <person name="Zhang X."/>
            <person name="Huang J."/>
            <person name="Zhang X."/>
            <person name="Sun H."/>
            <person name="Wang H."/>
        </authorList>
    </citation>
    <scope>NUCLEOTIDE SEQUENCE [LARGE SCALE GENOMIC DNA]</scope>
    <source>
        <strain evidence="3">TB1705</strain>
        <tissue evidence="3">Leaf</tissue>
    </source>
</reference>
<dbReference type="PANTHER" id="PTHR45023:SF4">
    <property type="entry name" value="GLYCINE-RICH PROTEIN-RELATED"/>
    <property type="match status" value="1"/>
</dbReference>
<dbReference type="AlphaFoldDB" id="A0A7J7LU19"/>
<dbReference type="Pfam" id="PF14303">
    <property type="entry name" value="NAM-associated"/>
    <property type="match status" value="1"/>
</dbReference>
<dbReference type="Proteomes" id="UP000541444">
    <property type="component" value="Unassembled WGS sequence"/>
</dbReference>
<feature type="compositionally biased region" description="Basic and acidic residues" evidence="1">
    <location>
        <begin position="226"/>
        <end position="237"/>
    </location>
</feature>
<keyword evidence="4" id="KW-1185">Reference proteome</keyword>
<gene>
    <name evidence="3" type="ORF">GIB67_015604</name>
</gene>
<dbReference type="InterPro" id="IPR029466">
    <property type="entry name" value="NAM-associated_C"/>
</dbReference>
<feature type="compositionally biased region" description="Polar residues" evidence="1">
    <location>
        <begin position="184"/>
        <end position="207"/>
    </location>
</feature>
<evidence type="ECO:0000313" key="4">
    <source>
        <dbReference type="Proteomes" id="UP000541444"/>
    </source>
</evidence>
<comment type="caution">
    <text evidence="3">The sequence shown here is derived from an EMBL/GenBank/DDBJ whole genome shotgun (WGS) entry which is preliminary data.</text>
</comment>
<feature type="domain" description="No apical meristem-associated C-terminal" evidence="2">
    <location>
        <begin position="150"/>
        <end position="322"/>
    </location>
</feature>
<dbReference type="EMBL" id="JACGCM010002006">
    <property type="protein sequence ID" value="KAF6146166.1"/>
    <property type="molecule type" value="Genomic_DNA"/>
</dbReference>
<feature type="region of interest" description="Disordered" evidence="1">
    <location>
        <begin position="184"/>
        <end position="237"/>
    </location>
</feature>
<name>A0A7J7LU19_9MAGN</name>
<proteinExistence type="predicted"/>
<organism evidence="3 4">
    <name type="scientific">Kingdonia uniflora</name>
    <dbReference type="NCBI Taxonomy" id="39325"/>
    <lineage>
        <taxon>Eukaryota</taxon>
        <taxon>Viridiplantae</taxon>
        <taxon>Streptophyta</taxon>
        <taxon>Embryophyta</taxon>
        <taxon>Tracheophyta</taxon>
        <taxon>Spermatophyta</taxon>
        <taxon>Magnoliopsida</taxon>
        <taxon>Ranunculales</taxon>
        <taxon>Circaeasteraceae</taxon>
        <taxon>Kingdonia</taxon>
    </lineage>
</organism>
<protein>
    <recommendedName>
        <fullName evidence="2">No apical meristem-associated C-terminal domain-containing protein</fullName>
    </recommendedName>
</protein>
<evidence type="ECO:0000313" key="3">
    <source>
        <dbReference type="EMBL" id="KAF6146166.1"/>
    </source>
</evidence>
<accession>A0A7J7LU19</accession>